<dbReference type="Pfam" id="PF25037">
    <property type="entry name" value="VPS13_C"/>
    <property type="match status" value="1"/>
</dbReference>
<evidence type="ECO:0000256" key="4">
    <source>
        <dbReference type="SAM" id="Coils"/>
    </source>
</evidence>
<organism evidence="10 11">
    <name type="scientific">Hermetia illucens</name>
    <name type="common">Black soldier fly</name>
    <dbReference type="NCBI Taxonomy" id="343691"/>
    <lineage>
        <taxon>Eukaryota</taxon>
        <taxon>Metazoa</taxon>
        <taxon>Ecdysozoa</taxon>
        <taxon>Arthropoda</taxon>
        <taxon>Hexapoda</taxon>
        <taxon>Insecta</taxon>
        <taxon>Pterygota</taxon>
        <taxon>Neoptera</taxon>
        <taxon>Endopterygota</taxon>
        <taxon>Diptera</taxon>
        <taxon>Brachycera</taxon>
        <taxon>Stratiomyomorpha</taxon>
        <taxon>Stratiomyidae</taxon>
        <taxon>Hermetiinae</taxon>
        <taxon>Hermetia</taxon>
    </lineage>
</organism>
<evidence type="ECO:0000256" key="2">
    <source>
        <dbReference type="ARBA" id="ARBA00022448"/>
    </source>
</evidence>
<keyword evidence="2" id="KW-0813">Transport</keyword>
<evidence type="ECO:0000259" key="9">
    <source>
        <dbReference type="Pfam" id="PF25037"/>
    </source>
</evidence>
<gene>
    <name evidence="10" type="ORF">HERILL_LOCUS1111</name>
</gene>
<evidence type="ECO:0000259" key="8">
    <source>
        <dbReference type="Pfam" id="PF25036"/>
    </source>
</evidence>
<keyword evidence="11" id="KW-1185">Reference proteome</keyword>
<keyword evidence="3" id="KW-0445">Lipid transport</keyword>
<dbReference type="InterPro" id="IPR026847">
    <property type="entry name" value="VPS13"/>
</dbReference>
<protein>
    <recommendedName>
        <fullName evidence="12">Vacuolar protein sorting-associated protein 13A</fullName>
    </recommendedName>
</protein>
<evidence type="ECO:0000256" key="3">
    <source>
        <dbReference type="ARBA" id="ARBA00023055"/>
    </source>
</evidence>
<evidence type="ECO:0000313" key="10">
    <source>
        <dbReference type="EMBL" id="CAD7077798.1"/>
    </source>
</evidence>
<feature type="compositionally biased region" description="Basic and acidic residues" evidence="5">
    <location>
        <begin position="1438"/>
        <end position="1457"/>
    </location>
</feature>
<dbReference type="GO" id="GO:0006623">
    <property type="term" value="P:protein targeting to vacuole"/>
    <property type="evidence" value="ECO:0007669"/>
    <property type="project" value="TreeGrafter"/>
</dbReference>
<name>A0A7R8UBR7_HERIL</name>
<dbReference type="InterPro" id="IPR056748">
    <property type="entry name" value="VPS13-like_C"/>
</dbReference>
<proteinExistence type="inferred from homology"/>
<dbReference type="OrthoDB" id="428159at2759"/>
<keyword evidence="4" id="KW-0175">Coiled coil</keyword>
<dbReference type="EMBL" id="LR899009">
    <property type="protein sequence ID" value="CAD7077798.1"/>
    <property type="molecule type" value="Genomic_DNA"/>
</dbReference>
<comment type="similarity">
    <text evidence="1">Belongs to the VPS13 family.</text>
</comment>
<evidence type="ECO:0000259" key="6">
    <source>
        <dbReference type="Pfam" id="PF12624"/>
    </source>
</evidence>
<feature type="domain" description="Vacuolar protein sorting-associated protein 13 VPS13 adaptor binding" evidence="8">
    <location>
        <begin position="2077"/>
        <end position="2619"/>
    </location>
</feature>
<evidence type="ECO:0000313" key="11">
    <source>
        <dbReference type="Proteomes" id="UP000594454"/>
    </source>
</evidence>
<dbReference type="GO" id="GO:0045053">
    <property type="term" value="P:protein retention in Golgi apparatus"/>
    <property type="evidence" value="ECO:0007669"/>
    <property type="project" value="TreeGrafter"/>
</dbReference>
<accession>A0A7R8UBR7</accession>
<reference evidence="10 11" key="1">
    <citation type="submission" date="2020-11" db="EMBL/GenBank/DDBJ databases">
        <authorList>
            <person name="Wallbank WR R."/>
            <person name="Pardo Diaz C."/>
            <person name="Kozak K."/>
            <person name="Martin S."/>
            <person name="Jiggins C."/>
            <person name="Moest M."/>
            <person name="Warren A I."/>
            <person name="Generalovic N T."/>
            <person name="Byers J.R.P. K."/>
            <person name="Montejo-Kovacevich G."/>
            <person name="Yen C E."/>
        </authorList>
    </citation>
    <scope>NUCLEOTIDE SEQUENCE [LARGE SCALE GENOMIC DNA]</scope>
</reference>
<dbReference type="GO" id="GO:0006869">
    <property type="term" value="P:lipid transport"/>
    <property type="evidence" value="ECO:0007669"/>
    <property type="project" value="UniProtKB-KW"/>
</dbReference>
<evidence type="ECO:0000256" key="1">
    <source>
        <dbReference type="ARBA" id="ARBA00006545"/>
    </source>
</evidence>
<dbReference type="Pfam" id="PF25033">
    <property type="entry name" value="VPS13_M"/>
    <property type="match status" value="1"/>
</dbReference>
<dbReference type="InterPro" id="IPR026854">
    <property type="entry name" value="VPS13_N"/>
</dbReference>
<evidence type="ECO:0008006" key="12">
    <source>
        <dbReference type="Google" id="ProtNLM"/>
    </source>
</evidence>
<feature type="coiled-coil region" evidence="4">
    <location>
        <begin position="98"/>
        <end position="128"/>
    </location>
</feature>
<dbReference type="InParanoid" id="A0A7R8UBR7"/>
<dbReference type="FunCoup" id="A0A7R8UBR7">
    <property type="interactions" value="1141"/>
</dbReference>
<feature type="domain" description="Intermembrane lipid transfer protein VPS13-like C-terminal" evidence="9">
    <location>
        <begin position="3197"/>
        <end position="3316"/>
    </location>
</feature>
<dbReference type="InterPro" id="IPR009543">
    <property type="entry name" value="VPS13_VAB"/>
</dbReference>
<dbReference type="PANTHER" id="PTHR16166">
    <property type="entry name" value="VACUOLAR PROTEIN SORTING-ASSOCIATED PROTEIN VPS13"/>
    <property type="match status" value="1"/>
</dbReference>
<feature type="domain" description="VPS13-like middle region" evidence="7">
    <location>
        <begin position="1119"/>
        <end position="1950"/>
    </location>
</feature>
<sequence>MNEVLSGMVIRGHLSYFIDETMLAQVHFTISSKGDVVLTNLALRANAFQDLDLPIQIVYGHLGKLVLKIPWKNLYSERVVAQVEDLYILVAPNNEVVYNAEKEAKNALQNKLSELQKMEDAKKKEREKDKPPADKSFSEKLTAQIVNNLQIKISNVHIRYEDKNSADTPFCVGVTLHGLNIYTTDSNWIESYMTEQLSKVFKVANLDSLSIYMNTKTQLFTRFDSREFPKLFLERIATKDHTPENFNYVLAPISSMAKLQLNMNPEYDSPPFVIPKIDLGLDVDRLNLGLGKSQYQDLLKLGDSFNRMQLGAPYRKYRPYGIPYRGHYKEWWKFAITCVLETKIRKRRLEWSWEHMHQHRKLIRTYADVYKQKLLAKKPAASLIESVNLCEEKLDVLNLILIREQVNIEVEKIKQEEEKQKQGQGGWFSGWFGSSKKDESETANNIAKQFEEAMTPEEKQKLYQAIGYHEGDISSDLPAHYAAIKMRFLLSSFEVCIHDEMESATPSTESIGATKKTILGLKLSLVTCDITQRPAASAIGLNVSMKELKVTGFKKDNHIPTIIESQLLDQNNLLSISFETNPLDKSCDQRVQVQARPLQIVYDAETVIQLAEFFTSPKSVNLSELEGAASERLMNIKERSATGIQYMVESHSKLMVHISLMPNVIIIPYGGVYISGFTSAIIISLGSLDIKTIPRDDGDRDIKEMHAAGAQQEEILQEMMKRAYDKFSLTINDIQILMAKPKEKWMAVLTEGKKSEMHLLRPIKVIIQADLCVVGDDPRLPKTKVKIEIPSIGINVTDDRVIEAVSVVTSIPFPEGKAPEETSNLTKTQSLAASTVSLMRFLDQEKAKMAKKAAAANTDLAEEIVQYTDLEAEFVLTELKVSIYKARADSDKDTPSSDQYKTPVDEFTTDNFDNTMLSPTGSSDYDKILSLQIVKLAANVAQRTYEMVASVKLGAIQMDHYDKFDNKITVLPIIDSPRYAAKSEDLLAIDYTNANKISPEFITKYNSTEQLINFNFSKLVLTLHQECLQNLLKLAADFQTKMAAFKSEEESKDRIGDAGESESIMDAIKTTLDVIQEEPGAPTKRLVPSSKGRGSKVVDSIKIKVNANMDQVAVIITCRKRPISHLKVKSLKAGVVIKSSYTELAITLRDIVVTDLNPETIHKNILSIIGDNALNVQVVLFNLDETANYNSDDMKIAVTMGCVRIVFLNWFVTSVLTFLNNFQAAQQALADASAAAAGAAKDTMVDAYSKATRIRFDIKIKAPIIIVPVDSQSLRAIALDLGHLCITNVSTEVDVPNNERSPAVLDEIKLELRDMKLSKVTIGDEGSSEGENLQGSPSAMLNYGLRSNINILDPLSISLIVNRNLTASWYKEHPELDVSGRLHTIELNLFVGDYVLLMSIMSKNLTEGQDEFPQVYVPPQVPKEEDELPTITEVEVHNSEDHDQAPAKKPVKKEASPIEKPTTANDNKKMDVQLKFNFQVDGIKANLINASNEGLASLGFYVFSLKGQKLADGTLSAAIVLCDIQLVDIRPNSDSIIKKFLRHKKKNAPIKEDEDDCGTKRPMLDITASIKDNDTFAEVRICGFDLIISIAFLTQVADFFKMPDDAHNPNVTQAAVQGTSAPVAKKGPAPAQAATPVDPNKRVHLVLHLEEPDIILVENMVDLDTYAIIFNSEVNLKVRMIGEKQIIFGEIKDLKMYMCSFHIDQRENTKHYIIHPCTISLRGSTPEGHGLNIHIKFTDIVINISPATIELINKALSTVTSPAEAIGEAVVEHPEHNDLWGVKDYKEDEFWFMKIKEGVDVANIQRDDAPHKPEECIIEIPLILLVIETGVGYYTSPMLMLDTKMNAHVNDWSQQMRVTGFLTMSMAYYNSALAVWEPLIEENERKLQNGLTSYGPWELSLNVKMDSKKPDDSSESDQSMMEISVRSDDTLELTVTKTAIEVLKTLGQAFSEAIDKKGLVKPEFSAPYILQNDTGFDISIDFTKGPFTLHECHLPSSKPKTINNALVFQTAESQPVALDNVTSCTVSPGGKVFMKTKIAKARSDVMSHVSILSANAQVDDDLLYVQIGKISKEVALPINRADERYFPLYRDVQQDPWGIVSSIKLEYGSTVVTVHGVVKVYNHFTIPVTIYRISHDKPVFVGEVQPGELFNVPLHAIYAPIKDLHFSFPGYKSSVQGFNWKECPSDLNYTKSLQCDPVETFESLYITGIREKQEIFHENTSKNTLLSAVYIIHLKPPLYLRNALPIDMKVSVAGCSVGQDGLEKAVEIVDASSRSVVREEFLDYGEKTVSSGDSLHLPTFKLKSSSGEGHASSYIVVRLIQYLEKDWSCTTEISEDHDEFAVWRFTSYDSVDKMDIELGVKFENRGGSLMLTIYCPFLMINKTGLMLSYRAGDESINVLYHPPNYEGPILFSFREKLFFGKKRAAIRVDNGEWSDKFPLDVAGSAGVVECKANDIEYQIGVHNHFTQNSLTKMITFLPFYVLINKAYFPIEVQEDQRSADPWIKIPPNECVPFWPKADSSPVIRCKAGDHPHISRPFKYNEAQCTLLMMKNKYGGINVDVQVSEGGNYITFTDYHVGDAPGLIINHTNHEVSFWEKGNVNKRILKPKQKMLYTWSDPAGDRVILWDSGKDNVENDLRRDGVDTYFTGPETDENNKCYWVSFLDGTQRVLLFTDQAGIAHEAQSISQLEVVDREIILSLHGIGLSIVNNMKPVDIVYIGIASSGVIWESRKKGKTRFKQMKITHNMLVERRYQEYLNNKEIGKDDEQYFLESGKIQIDFDKMVLYKTVERELRRTHYPGIWVQMKTSPFQTQLHAKINRIQIDDQLPDCVFPVVLAPVAPPKSVADTQALRPFIECSVVERIIPHSTVKQFKYATMLIQEFHVKVDLMFLSELSEMFSTELTDQEAAEAFNKDIETIQTKLQDLVATQSQQEQKHFYDNLHLGPLKMHVSFSMAGSETKALPGILSTILQGVGVTLTDVNDVVFRLSFFEREYQFFTQRQLTSEIVSHYAGQAVKQLYVLVLGLDVLGNPYGLVVGIKKGVEDLFYEPFQGAIQGPGEFAEGLVLGVKSLFGHTVGGAAGAVSKITGAMGKGLAALTFDKEYQRKRREQMNKKPATFSEGIARSGKGLVMGVVDGVTGVVTKPIAGAKEEGVEGFFKGLGKGAVGLVARPTAGIVDFASGTFESVKRATETTEDVRRLRPPRYLHSDNVIRNYSLPQAQGNKLLKEIEKGKYANTDSFQHLEEIVTNREVLLLSDHRAIYGMKSDLFGSWAVQWAYRWEEVHMIRSSDRGLEITLKKEGKKVMGLFTSVESSRKIILIPQKERRDHVAKLMDNLKQQELRNTQ</sequence>
<dbReference type="Pfam" id="PF12624">
    <property type="entry name" value="VPS13_N"/>
    <property type="match status" value="1"/>
</dbReference>
<feature type="domain" description="Chorein N-terminal" evidence="6">
    <location>
        <begin position="33"/>
        <end position="852"/>
    </location>
</feature>
<dbReference type="Proteomes" id="UP000594454">
    <property type="component" value="Chromosome 1"/>
</dbReference>
<dbReference type="PANTHER" id="PTHR16166:SF93">
    <property type="entry name" value="INTERMEMBRANE LIPID TRANSFER PROTEIN VPS13"/>
    <property type="match status" value="1"/>
</dbReference>
<feature type="region of interest" description="Disordered" evidence="5">
    <location>
        <begin position="1438"/>
        <end position="1465"/>
    </location>
</feature>
<evidence type="ECO:0000259" key="7">
    <source>
        <dbReference type="Pfam" id="PF25033"/>
    </source>
</evidence>
<dbReference type="Pfam" id="PF25036">
    <property type="entry name" value="VPS13_VAB"/>
    <property type="match status" value="1"/>
</dbReference>
<dbReference type="InterPro" id="IPR056747">
    <property type="entry name" value="VPS13-like_M"/>
</dbReference>
<evidence type="ECO:0000256" key="5">
    <source>
        <dbReference type="SAM" id="MobiDB-lite"/>
    </source>
</evidence>